<evidence type="ECO:0000313" key="3">
    <source>
        <dbReference type="Proteomes" id="UP000008311"/>
    </source>
</evidence>
<protein>
    <submittedName>
        <fullName evidence="2">Uncharacterized protein</fullName>
    </submittedName>
</protein>
<keyword evidence="3" id="KW-1185">Reference proteome</keyword>
<gene>
    <name evidence="2" type="ORF">RCOM_1990480</name>
</gene>
<name>B9TQ36_RICCO</name>
<dbReference type="InParanoid" id="B9TQ36"/>
<dbReference type="EMBL" id="EQ997845">
    <property type="protein sequence ID" value="EEF22029.1"/>
    <property type="molecule type" value="Genomic_DNA"/>
</dbReference>
<feature type="non-terminal residue" evidence="2">
    <location>
        <position position="1"/>
    </location>
</feature>
<dbReference type="Proteomes" id="UP000008311">
    <property type="component" value="Unassembled WGS sequence"/>
</dbReference>
<evidence type="ECO:0000313" key="2">
    <source>
        <dbReference type="EMBL" id="EEF22029.1"/>
    </source>
</evidence>
<proteinExistence type="predicted"/>
<reference evidence="3" key="1">
    <citation type="journal article" date="2010" name="Nat. Biotechnol.">
        <title>Draft genome sequence of the oilseed species Ricinus communis.</title>
        <authorList>
            <person name="Chan A.P."/>
            <person name="Crabtree J."/>
            <person name="Zhao Q."/>
            <person name="Lorenzi H."/>
            <person name="Orvis J."/>
            <person name="Puiu D."/>
            <person name="Melake-Berhan A."/>
            <person name="Jones K.M."/>
            <person name="Redman J."/>
            <person name="Chen G."/>
            <person name="Cahoon E.B."/>
            <person name="Gedil M."/>
            <person name="Stanke M."/>
            <person name="Haas B.J."/>
            <person name="Wortman J.R."/>
            <person name="Fraser-Liggett C.M."/>
            <person name="Ravel J."/>
            <person name="Rabinowicz P.D."/>
        </authorList>
    </citation>
    <scope>NUCLEOTIDE SEQUENCE [LARGE SCALE GENOMIC DNA]</scope>
    <source>
        <strain evidence="3">cv. Hale</strain>
    </source>
</reference>
<organism evidence="2 3">
    <name type="scientific">Ricinus communis</name>
    <name type="common">Castor bean</name>
    <dbReference type="NCBI Taxonomy" id="3988"/>
    <lineage>
        <taxon>Eukaryota</taxon>
        <taxon>Viridiplantae</taxon>
        <taxon>Streptophyta</taxon>
        <taxon>Embryophyta</taxon>
        <taxon>Tracheophyta</taxon>
        <taxon>Spermatophyta</taxon>
        <taxon>Magnoliopsida</taxon>
        <taxon>eudicotyledons</taxon>
        <taxon>Gunneridae</taxon>
        <taxon>Pentapetalae</taxon>
        <taxon>rosids</taxon>
        <taxon>fabids</taxon>
        <taxon>Malpighiales</taxon>
        <taxon>Euphorbiaceae</taxon>
        <taxon>Acalyphoideae</taxon>
        <taxon>Acalypheae</taxon>
        <taxon>Ricinus</taxon>
    </lineage>
</organism>
<evidence type="ECO:0000256" key="1">
    <source>
        <dbReference type="SAM" id="MobiDB-lite"/>
    </source>
</evidence>
<accession>B9TQ36</accession>
<dbReference type="AlphaFoldDB" id="B9TQ36"/>
<feature type="region of interest" description="Disordered" evidence="1">
    <location>
        <begin position="1"/>
        <end position="21"/>
    </location>
</feature>
<sequence length="65" mass="6963">RGLERAQRRAQRGQAAVDGGRPGALLVEDGLGWRHIGVGQLFSGGGRVVNRTGDDCHDRAPWEGN</sequence>